<accession>A0A550CVI9</accession>
<dbReference type="EMBL" id="VDMD01000001">
    <property type="protein sequence ID" value="TRM68800.1"/>
    <property type="molecule type" value="Genomic_DNA"/>
</dbReference>
<dbReference type="Proteomes" id="UP000320762">
    <property type="component" value="Unassembled WGS sequence"/>
</dbReference>
<organism evidence="1 2">
    <name type="scientific">Schizophyllum amplum</name>
    <dbReference type="NCBI Taxonomy" id="97359"/>
    <lineage>
        <taxon>Eukaryota</taxon>
        <taxon>Fungi</taxon>
        <taxon>Dikarya</taxon>
        <taxon>Basidiomycota</taxon>
        <taxon>Agaricomycotina</taxon>
        <taxon>Agaricomycetes</taxon>
        <taxon>Agaricomycetidae</taxon>
        <taxon>Agaricales</taxon>
        <taxon>Schizophyllaceae</taxon>
        <taxon>Schizophyllum</taxon>
    </lineage>
</organism>
<protein>
    <submittedName>
        <fullName evidence="1">Uncharacterized protein</fullName>
    </submittedName>
</protein>
<reference evidence="1 2" key="1">
    <citation type="journal article" date="2019" name="New Phytol.">
        <title>Comparative genomics reveals unique wood-decay strategies and fruiting body development in the Schizophyllaceae.</title>
        <authorList>
            <person name="Almasi E."/>
            <person name="Sahu N."/>
            <person name="Krizsan K."/>
            <person name="Balint B."/>
            <person name="Kovacs G.M."/>
            <person name="Kiss B."/>
            <person name="Cseklye J."/>
            <person name="Drula E."/>
            <person name="Henrissat B."/>
            <person name="Nagy I."/>
            <person name="Chovatia M."/>
            <person name="Adam C."/>
            <person name="LaButti K."/>
            <person name="Lipzen A."/>
            <person name="Riley R."/>
            <person name="Grigoriev I.V."/>
            <person name="Nagy L.G."/>
        </authorList>
    </citation>
    <scope>NUCLEOTIDE SEQUENCE [LARGE SCALE GENOMIC DNA]</scope>
    <source>
        <strain evidence="1 2">NL-1724</strain>
    </source>
</reference>
<evidence type="ECO:0000313" key="1">
    <source>
        <dbReference type="EMBL" id="TRM68800.1"/>
    </source>
</evidence>
<dbReference type="AlphaFoldDB" id="A0A550CVI9"/>
<gene>
    <name evidence="1" type="ORF">BD626DRAFT_532742</name>
</gene>
<keyword evidence="2" id="KW-1185">Reference proteome</keyword>
<comment type="caution">
    <text evidence="1">The sequence shown here is derived from an EMBL/GenBank/DDBJ whole genome shotgun (WGS) entry which is preliminary data.</text>
</comment>
<name>A0A550CVI9_9AGAR</name>
<evidence type="ECO:0000313" key="2">
    <source>
        <dbReference type="Proteomes" id="UP000320762"/>
    </source>
</evidence>
<proteinExistence type="predicted"/>
<sequence>MRPATLDPRPASWRISAGRVGGDALDQIFITWSASTSHSAPSLHRASHRTSTFMQIPIVTRKGHAPTIVYPAAAPYAFLSAPRCACAVWMRGLPRLGCLATASWTLDHGAYSTHDNGASWTLDNGAYWTLDNGASWTLDNGASWTLDNGASWTLDPWRVPALIMLLTRLPSLPYASSPVALGVFLGSPRRSLGSRPRRCLGRRARRLPRQPQAIPRQSS</sequence>